<accession>A0A9Q2PBA1</accession>
<evidence type="ECO:0000259" key="1">
    <source>
        <dbReference type="Pfam" id="PF20066"/>
    </source>
</evidence>
<evidence type="ECO:0000313" key="5">
    <source>
        <dbReference type="Proteomes" id="UP000809440"/>
    </source>
</evidence>
<feature type="domain" description="Glyoxalase-related protein" evidence="1">
    <location>
        <begin position="5"/>
        <end position="139"/>
    </location>
</feature>
<dbReference type="GeneID" id="62642620"/>
<sequence>MTDLSLETAKTQAKALRQALQAKGTVVTHAQALELIAQQHGARDWNTLHARIAHGNAPHELALGDTVSGQYLGQAFNGRIIGLSGPEHLRQIEIKLDHPIDTVRFDSFSNWRHRIRGTLGENGQSHRKTSDGVPQLIVEKAR</sequence>
<organism evidence="2 4">
    <name type="scientific">Marivita cryptomonadis</name>
    <dbReference type="NCBI Taxonomy" id="505252"/>
    <lineage>
        <taxon>Bacteria</taxon>
        <taxon>Pseudomonadati</taxon>
        <taxon>Pseudomonadota</taxon>
        <taxon>Alphaproteobacteria</taxon>
        <taxon>Rhodobacterales</taxon>
        <taxon>Roseobacteraceae</taxon>
        <taxon>Marivita</taxon>
    </lineage>
</organism>
<dbReference type="AlphaFoldDB" id="A0A9Q2PBA1"/>
<dbReference type="Proteomes" id="UP000755667">
    <property type="component" value="Unassembled WGS sequence"/>
</dbReference>
<proteinExistence type="predicted"/>
<name>A0A9Q2PBA1_9RHOB</name>
<evidence type="ECO:0000313" key="3">
    <source>
        <dbReference type="EMBL" id="MBM2417091.1"/>
    </source>
</evidence>
<evidence type="ECO:0000313" key="4">
    <source>
        <dbReference type="Proteomes" id="UP000755667"/>
    </source>
</evidence>
<dbReference type="EMBL" id="JAFBXF010000005">
    <property type="protein sequence ID" value="MBM2417091.1"/>
    <property type="molecule type" value="Genomic_DNA"/>
</dbReference>
<comment type="caution">
    <text evidence="2">The sequence shown here is derived from an EMBL/GenBank/DDBJ whole genome shotgun (WGS) entry which is preliminary data.</text>
</comment>
<dbReference type="OrthoDB" id="7350221at2"/>
<gene>
    <name evidence="2" type="ORF">JQX41_10190</name>
    <name evidence="3" type="ORF">JQX48_08945</name>
</gene>
<protein>
    <recommendedName>
        <fullName evidence="1">Glyoxalase-related protein domain-containing protein</fullName>
    </recommendedName>
</protein>
<dbReference type="Pfam" id="PF20066">
    <property type="entry name" value="Glyoxalase_8"/>
    <property type="match status" value="1"/>
</dbReference>
<reference evidence="2 5" key="1">
    <citation type="submission" date="2021-01" db="EMBL/GenBank/DDBJ databases">
        <title>Diatom-associated Roseobacters Show Island Model of Population Structure.</title>
        <authorList>
            <person name="Qu L."/>
            <person name="Feng X."/>
            <person name="Chen Y."/>
            <person name="Li L."/>
            <person name="Wang X."/>
            <person name="Hu Z."/>
            <person name="Wang H."/>
            <person name="Luo H."/>
        </authorList>
    </citation>
    <scope>NUCLEOTIDE SEQUENCE</scope>
    <source>
        <strain evidence="3 5">CC28-63</strain>
        <strain evidence="2">CC28-69</strain>
    </source>
</reference>
<dbReference type="Proteomes" id="UP000809440">
    <property type="component" value="Unassembled WGS sequence"/>
</dbReference>
<keyword evidence="5" id="KW-1185">Reference proteome</keyword>
<dbReference type="InterPro" id="IPR045517">
    <property type="entry name" value="Glyoxalase_8"/>
</dbReference>
<evidence type="ECO:0000313" key="2">
    <source>
        <dbReference type="EMBL" id="MBM2412672.1"/>
    </source>
</evidence>
<dbReference type="EMBL" id="JAFBXE010000005">
    <property type="protein sequence ID" value="MBM2412672.1"/>
    <property type="molecule type" value="Genomic_DNA"/>
</dbReference>
<dbReference type="RefSeq" id="WP_085632347.1">
    <property type="nucleotide sequence ID" value="NZ_JAFBWU010000005.1"/>
</dbReference>